<name>A0A3B1D2K3_9ZZZZ</name>
<dbReference type="InterPro" id="IPR029002">
    <property type="entry name" value="PLPC/GPLD1"/>
</dbReference>
<dbReference type="EMBL" id="UOGC01000144">
    <property type="protein sequence ID" value="VAX22957.1"/>
    <property type="molecule type" value="Genomic_DNA"/>
</dbReference>
<proteinExistence type="predicted"/>
<evidence type="ECO:0000313" key="2">
    <source>
        <dbReference type="EMBL" id="VAX22957.1"/>
    </source>
</evidence>
<dbReference type="Pfam" id="PF00882">
    <property type="entry name" value="Zn_dep_PLPC"/>
    <property type="match status" value="1"/>
</dbReference>
<organism evidence="2">
    <name type="scientific">hydrothermal vent metagenome</name>
    <dbReference type="NCBI Taxonomy" id="652676"/>
    <lineage>
        <taxon>unclassified sequences</taxon>
        <taxon>metagenomes</taxon>
        <taxon>ecological metagenomes</taxon>
    </lineage>
</organism>
<reference evidence="2" key="1">
    <citation type="submission" date="2018-06" db="EMBL/GenBank/DDBJ databases">
        <authorList>
            <person name="Zhirakovskaya E."/>
        </authorList>
    </citation>
    <scope>NUCLEOTIDE SEQUENCE</scope>
</reference>
<feature type="domain" description="Phospholipase C/D" evidence="1">
    <location>
        <begin position="45"/>
        <end position="182"/>
    </location>
</feature>
<protein>
    <recommendedName>
        <fullName evidence="1">Phospholipase C/D domain-containing protein</fullName>
    </recommendedName>
</protein>
<dbReference type="AlphaFoldDB" id="A0A3B1D2K3"/>
<evidence type="ECO:0000259" key="1">
    <source>
        <dbReference type="Pfam" id="PF00882"/>
    </source>
</evidence>
<gene>
    <name evidence="2" type="ORF">MNBD_NITROSPINAE01-790</name>
</gene>
<sequence>MESPETVIRHDRVAMRNIKFLIAVLAGLFTLFAPDTAQAWGAGIHVAQGSFILDNLRLIAPNVAAVLATSPYDYIYGCISADIFIGKGHKRHDDHCHNWSVGFAVLEEATDNSTKAYAYGYLTHLAADIIAHNYFIPHLLYSTSATKRLGHIYWEFRADRFIAKKYWTLASKVVSMHNDQNDTLIRKVVKKSHRGFGAKKVVFKRALKMSDIINWRKHVEGAKNSRNKITRKDVSLMNNYSLNLIIDMLLKGEQSFCLRYDPVGTDNTNNSKLIRRSHIMRLKMRRTNRIFPTPPEIIDVKHIDHETERL</sequence>
<accession>A0A3B1D2K3</accession>